<dbReference type="OrthoDB" id="9807885at2"/>
<dbReference type="RefSeq" id="WP_035018424.1">
    <property type="nucleotide sequence ID" value="NZ_JABJUR010000037.1"/>
</dbReference>
<dbReference type="GO" id="GO:0030170">
    <property type="term" value="F:pyridoxal phosphate binding"/>
    <property type="evidence" value="ECO:0007669"/>
    <property type="project" value="InterPro"/>
</dbReference>
<dbReference type="GO" id="GO:0008483">
    <property type="term" value="F:transaminase activity"/>
    <property type="evidence" value="ECO:0007669"/>
    <property type="project" value="UniProtKB-KW"/>
</dbReference>
<comment type="pathway">
    <text evidence="3">Porphyrin-containing compound metabolism; protoporphyrin-IX biosynthesis; 5-aminolevulinate from L-glutamyl-tRNA(Glu): step 2/2.</text>
</comment>
<dbReference type="EMBL" id="SBBW01000040">
    <property type="protein sequence ID" value="RWU11909.1"/>
    <property type="molecule type" value="Genomic_DNA"/>
</dbReference>
<dbReference type="CDD" id="cd00610">
    <property type="entry name" value="OAT_like"/>
    <property type="match status" value="1"/>
</dbReference>
<dbReference type="UniPathway" id="UPA00251">
    <property type="reaction ID" value="UER00317"/>
</dbReference>
<dbReference type="NCBIfam" id="NF000818">
    <property type="entry name" value="PRK00062.1"/>
    <property type="match status" value="1"/>
</dbReference>
<keyword evidence="6 9" id="KW-0663">Pyridoxal phosphate</keyword>
<evidence type="ECO:0000256" key="7">
    <source>
        <dbReference type="ARBA" id="ARBA00023235"/>
    </source>
</evidence>
<comment type="caution">
    <text evidence="10">The sequence shown here is derived from an EMBL/GenBank/DDBJ whole genome shotgun (WGS) entry which is preliminary data.</text>
</comment>
<dbReference type="InterPro" id="IPR005814">
    <property type="entry name" value="Aminotrans_3"/>
</dbReference>
<feature type="modified residue" description="N6-(pyridoxal phosphate)lysine" evidence="9">
    <location>
        <position position="268"/>
    </location>
</feature>
<dbReference type="GO" id="GO:0006782">
    <property type="term" value="P:protoporphyrinogen IX biosynthetic process"/>
    <property type="evidence" value="ECO:0007669"/>
    <property type="project" value="UniProtKB-UniRule"/>
</dbReference>
<dbReference type="PANTHER" id="PTHR43713:SF1">
    <property type="entry name" value="GLUTAMATE-1-SEMIALDEHYDE 2,1-AMINOMUTASE 2"/>
    <property type="match status" value="1"/>
</dbReference>
<dbReference type="NCBIfam" id="TIGR00713">
    <property type="entry name" value="hemL"/>
    <property type="match status" value="1"/>
</dbReference>
<dbReference type="Gene3D" id="3.40.640.10">
    <property type="entry name" value="Type I PLP-dependent aspartate aminotransferase-like (Major domain)"/>
    <property type="match status" value="1"/>
</dbReference>
<dbReference type="Gene3D" id="3.90.1150.10">
    <property type="entry name" value="Aspartate Aminotransferase, domain 1"/>
    <property type="match status" value="1"/>
</dbReference>
<dbReference type="InterPro" id="IPR049704">
    <property type="entry name" value="Aminotrans_3_PPA_site"/>
</dbReference>
<dbReference type="Proteomes" id="UP000078336">
    <property type="component" value="Unassembled WGS sequence"/>
</dbReference>
<gene>
    <name evidence="9" type="primary">hemL</name>
    <name evidence="11" type="ORF">EA138_09885</name>
    <name evidence="10" type="ORF">TAF16_2667</name>
</gene>
<dbReference type="HAMAP" id="MF_00375">
    <property type="entry name" value="HemL_aminotrans_3"/>
    <property type="match status" value="1"/>
</dbReference>
<dbReference type="FunFam" id="3.40.640.10:FF:000021">
    <property type="entry name" value="Glutamate-1-semialdehyde 2,1-aminomutase"/>
    <property type="match status" value="1"/>
</dbReference>
<evidence type="ECO:0000256" key="2">
    <source>
        <dbReference type="ARBA" id="ARBA00001933"/>
    </source>
</evidence>
<keyword evidence="5 9" id="KW-0963">Cytoplasm</keyword>
<dbReference type="EC" id="5.4.3.8" evidence="9"/>
<evidence type="ECO:0000256" key="3">
    <source>
        <dbReference type="ARBA" id="ARBA00004819"/>
    </source>
</evidence>
<keyword evidence="10" id="KW-0808">Transferase</keyword>
<comment type="catalytic activity">
    <reaction evidence="1 9">
        <text>(S)-4-amino-5-oxopentanoate = 5-aminolevulinate</text>
        <dbReference type="Rhea" id="RHEA:14265"/>
        <dbReference type="ChEBI" id="CHEBI:57501"/>
        <dbReference type="ChEBI" id="CHEBI:356416"/>
        <dbReference type="EC" id="5.4.3.8"/>
    </reaction>
</comment>
<dbReference type="PANTHER" id="PTHR43713">
    <property type="entry name" value="GLUTAMATE-1-SEMIALDEHYDE 2,1-AMINOMUTASE"/>
    <property type="match status" value="1"/>
</dbReference>
<dbReference type="InterPro" id="IPR015422">
    <property type="entry name" value="PyrdxlP-dep_Trfase_small"/>
</dbReference>
<comment type="cofactor">
    <cofactor evidence="2 9">
        <name>pyridoxal 5'-phosphate</name>
        <dbReference type="ChEBI" id="CHEBI:597326"/>
    </cofactor>
</comment>
<keyword evidence="8 9" id="KW-0627">Porphyrin biosynthesis</keyword>
<dbReference type="InterPro" id="IPR015424">
    <property type="entry name" value="PyrdxlP-dep_Trfase"/>
</dbReference>
<reference evidence="11 13" key="2">
    <citation type="submission" date="2019-01" db="EMBL/GenBank/DDBJ databases">
        <title>Anoxybacillus flavithermus in powdered infant formula.</title>
        <authorList>
            <person name="Rhee M.S."/>
            <person name="Choi I.-G."/>
            <person name="Cho T.J."/>
            <person name="Park B."/>
        </authorList>
    </citation>
    <scope>NUCLEOTIDE SEQUENCE [LARGE SCALE GENOMIC DNA]</scope>
    <source>
        <strain evidence="11 13">FHS-PPAM212</strain>
    </source>
</reference>
<keyword evidence="7 9" id="KW-0413">Isomerase</keyword>
<dbReference type="InterPro" id="IPR004639">
    <property type="entry name" value="4pyrrol_synth_GluAld_NH2Trfase"/>
</dbReference>
<dbReference type="NCBIfam" id="NF009055">
    <property type="entry name" value="PRK12389.1"/>
    <property type="match status" value="1"/>
</dbReference>
<dbReference type="EMBL" id="LUCQ01000166">
    <property type="protein sequence ID" value="OAO76377.1"/>
    <property type="molecule type" value="Genomic_DNA"/>
</dbReference>
<comment type="subunit">
    <text evidence="9">Homodimer.</text>
</comment>
<dbReference type="PATRIC" id="fig|33934.7.peg.1415"/>
<dbReference type="Pfam" id="PF00202">
    <property type="entry name" value="Aminotran_3"/>
    <property type="match status" value="1"/>
</dbReference>
<evidence type="ECO:0000256" key="9">
    <source>
        <dbReference type="HAMAP-Rule" id="MF_00375"/>
    </source>
</evidence>
<evidence type="ECO:0000256" key="5">
    <source>
        <dbReference type="ARBA" id="ARBA00022490"/>
    </source>
</evidence>
<evidence type="ECO:0000313" key="10">
    <source>
        <dbReference type="EMBL" id="OAO76377.1"/>
    </source>
</evidence>
<comment type="similarity">
    <text evidence="4 9">Belongs to the class-III pyridoxal-phosphate-dependent aminotransferase family. HemL subfamily.</text>
</comment>
<evidence type="ECO:0000256" key="6">
    <source>
        <dbReference type="ARBA" id="ARBA00022898"/>
    </source>
</evidence>
<name>A0A178T500_9BACL</name>
<keyword evidence="10" id="KW-0032">Aminotransferase</keyword>
<evidence type="ECO:0000256" key="4">
    <source>
        <dbReference type="ARBA" id="ARBA00008981"/>
    </source>
</evidence>
<comment type="subcellular location">
    <subcellularLocation>
        <location evidence="9">Cytoplasm</location>
    </subcellularLocation>
</comment>
<evidence type="ECO:0000313" key="11">
    <source>
        <dbReference type="EMBL" id="RWU11909.1"/>
    </source>
</evidence>
<reference evidence="10 12" key="1">
    <citation type="submission" date="2016-03" db="EMBL/GenBank/DDBJ databases">
        <title>Spore heat resistance.</title>
        <authorList>
            <person name="Boekhorst J."/>
            <person name="Berendsen E.M."/>
            <person name="Wells-Bennik M.H."/>
            <person name="Kuipers O.P."/>
        </authorList>
    </citation>
    <scope>NUCLEOTIDE SEQUENCE [LARGE SCALE GENOMIC DNA]</scope>
    <source>
        <strain evidence="10 12">AF16</strain>
    </source>
</reference>
<evidence type="ECO:0000313" key="13">
    <source>
        <dbReference type="Proteomes" id="UP000286434"/>
    </source>
</evidence>
<dbReference type="GO" id="GO:0005737">
    <property type="term" value="C:cytoplasm"/>
    <property type="evidence" value="ECO:0007669"/>
    <property type="project" value="UniProtKB-SubCell"/>
</dbReference>
<keyword evidence="12" id="KW-1185">Reference proteome</keyword>
<dbReference type="PROSITE" id="PS00600">
    <property type="entry name" value="AA_TRANSFER_CLASS_3"/>
    <property type="match status" value="1"/>
</dbReference>
<proteinExistence type="inferred from homology"/>
<dbReference type="AlphaFoldDB" id="A0A178T500"/>
<evidence type="ECO:0000313" key="12">
    <source>
        <dbReference type="Proteomes" id="UP000078336"/>
    </source>
</evidence>
<evidence type="ECO:0000256" key="8">
    <source>
        <dbReference type="ARBA" id="ARBA00023244"/>
    </source>
</evidence>
<dbReference type="Proteomes" id="UP000286434">
    <property type="component" value="Unassembled WGS sequence"/>
</dbReference>
<accession>A0A178T500</accession>
<dbReference type="GO" id="GO:0042286">
    <property type="term" value="F:glutamate-1-semialdehyde 2,1-aminomutase activity"/>
    <property type="evidence" value="ECO:0007669"/>
    <property type="project" value="UniProtKB-UniRule"/>
</dbReference>
<protein>
    <recommendedName>
        <fullName evidence="9">Glutamate-1-semialdehyde 2,1-aminomutase</fullName>
        <shortName evidence="9">GSA</shortName>
        <ecNumber evidence="9">5.4.3.8</ecNumber>
    </recommendedName>
    <alternativeName>
        <fullName evidence="9">Glutamate-1-semialdehyde aminotransferase</fullName>
        <shortName evidence="9">GSA-AT</shortName>
    </alternativeName>
</protein>
<dbReference type="InterPro" id="IPR015421">
    <property type="entry name" value="PyrdxlP-dep_Trfase_major"/>
</dbReference>
<dbReference type="SUPFAM" id="SSF53383">
    <property type="entry name" value="PLP-dependent transferases"/>
    <property type="match status" value="1"/>
</dbReference>
<organism evidence="10 12">
    <name type="scientific">Anoxybacillus flavithermus</name>
    <dbReference type="NCBI Taxonomy" id="33934"/>
    <lineage>
        <taxon>Bacteria</taxon>
        <taxon>Bacillati</taxon>
        <taxon>Bacillota</taxon>
        <taxon>Bacilli</taxon>
        <taxon>Bacillales</taxon>
        <taxon>Anoxybacillaceae</taxon>
        <taxon>Anoxybacillus</taxon>
    </lineage>
</organism>
<evidence type="ECO:0000256" key="1">
    <source>
        <dbReference type="ARBA" id="ARBA00001579"/>
    </source>
</evidence>
<sequence length="431" mass="46606">MNFTKSEQLYQEALEHIVGGVNSPSRSYKAVGGGAPVVMERAQGAYFWDVDGNKYIDYLAAYGPIITGHAHPHITKAIQHAAENGVLYGTPTPYEITFAKMLKEAIPSLEKVRFVNSGTEAVMTTIRVARAYTGRDKIVKFAGCYHGHSDLVLVAAGSGPSTLGTPDSAGVPKSIAQEVITVPFNDVDAFKQAMDRWGNEVAAVLVEPIVGNFGIVEPKPGFLQAINDIAHAVGALVIYDEVITAFRFMYGGAQNLLGIEPDLTALGKIIGGGLPIGAYGGRKEIMEQVAPLGPAYQAGTMAGNPASILAGIACLEVLQQEGVYEHLDHLGAMLEAGILTHAKTYDIPVTINRLKGALTVYFSTEKVENYEQAERTDGEMFAKFFKLMLHQGINLAPSKYEAWFITLAHTEEDIEYTIRAVEHAFKSLKNE</sequence>